<feature type="signal peptide" evidence="1">
    <location>
        <begin position="1"/>
        <end position="25"/>
    </location>
</feature>
<feature type="chain" id="PRO_5046466087" evidence="1">
    <location>
        <begin position="26"/>
        <end position="192"/>
    </location>
</feature>
<evidence type="ECO:0000313" key="2">
    <source>
        <dbReference type="EMBL" id="MCC6071971.1"/>
    </source>
</evidence>
<dbReference type="SUPFAM" id="SSF53254">
    <property type="entry name" value="Phosphoglycerate mutase-like"/>
    <property type="match status" value="1"/>
</dbReference>
<dbReference type="Proteomes" id="UP001198701">
    <property type="component" value="Unassembled WGS sequence"/>
</dbReference>
<dbReference type="CDD" id="cd07040">
    <property type="entry name" value="HP"/>
    <property type="match status" value="1"/>
</dbReference>
<name>A0ABS8IVL7_9BURK</name>
<dbReference type="SMART" id="SM00855">
    <property type="entry name" value="PGAM"/>
    <property type="match status" value="1"/>
</dbReference>
<dbReference type="Pfam" id="PF00300">
    <property type="entry name" value="His_Phos_1"/>
    <property type="match status" value="1"/>
</dbReference>
<sequence>MRIRAMARRLLLCLLCFACIQPGAAADESFWSLLREGGKIVLVRHAQTVPGVGDPPGFVLDDCSTQRNLSDKGRADAARIGKEFRRRGIPVAEVLSSRWCRCVDTANIAFGKVRTATMLDSMFNDRERRDEDKLGALYAYLARRPAAAGNLVLVTHAQNIGALTGESVASGEMLVVRLDGPRRLAVLERAAP</sequence>
<comment type="caution">
    <text evidence="2">The sequence shown here is derived from an EMBL/GenBank/DDBJ whole genome shotgun (WGS) entry which is preliminary data.</text>
</comment>
<dbReference type="EMBL" id="JAJHPV010000013">
    <property type="protein sequence ID" value="MCC6071971.1"/>
    <property type="molecule type" value="Genomic_DNA"/>
</dbReference>
<evidence type="ECO:0000256" key="1">
    <source>
        <dbReference type="SAM" id="SignalP"/>
    </source>
</evidence>
<proteinExistence type="predicted"/>
<protein>
    <submittedName>
        <fullName evidence="2">Histidine phosphatase family protein</fullName>
    </submittedName>
</protein>
<dbReference type="Gene3D" id="3.40.50.1240">
    <property type="entry name" value="Phosphoglycerate mutase-like"/>
    <property type="match status" value="1"/>
</dbReference>
<dbReference type="RefSeq" id="WP_229432840.1">
    <property type="nucleotide sequence ID" value="NZ_JAJHPV010000013.1"/>
</dbReference>
<dbReference type="InterPro" id="IPR013078">
    <property type="entry name" value="His_Pase_superF_clade-1"/>
</dbReference>
<gene>
    <name evidence="2" type="ORF">LMJ30_13510</name>
</gene>
<keyword evidence="1" id="KW-0732">Signal</keyword>
<accession>A0ABS8IVL7</accession>
<organism evidence="2 3">
    <name type="scientific">Massilia agrisoli</name>
    <dbReference type="NCBI Taxonomy" id="2892444"/>
    <lineage>
        <taxon>Bacteria</taxon>
        <taxon>Pseudomonadati</taxon>
        <taxon>Pseudomonadota</taxon>
        <taxon>Betaproteobacteria</taxon>
        <taxon>Burkholderiales</taxon>
        <taxon>Oxalobacteraceae</taxon>
        <taxon>Telluria group</taxon>
        <taxon>Massilia</taxon>
    </lineage>
</organism>
<reference evidence="2 3" key="1">
    <citation type="submission" date="2021-11" db="EMBL/GenBank/DDBJ databases">
        <authorList>
            <person name="Huq M.A."/>
        </authorList>
    </citation>
    <scope>NUCLEOTIDE SEQUENCE [LARGE SCALE GENOMIC DNA]</scope>
    <source>
        <strain evidence="2 3">MAHUQ-52</strain>
    </source>
</reference>
<evidence type="ECO:0000313" key="3">
    <source>
        <dbReference type="Proteomes" id="UP001198701"/>
    </source>
</evidence>
<dbReference type="InterPro" id="IPR029033">
    <property type="entry name" value="His_PPase_superfam"/>
</dbReference>
<keyword evidence="3" id="KW-1185">Reference proteome</keyword>